<feature type="compositionally biased region" description="Basic residues" evidence="1">
    <location>
        <begin position="694"/>
        <end position="712"/>
    </location>
</feature>
<evidence type="ECO:0008006" key="4">
    <source>
        <dbReference type="Google" id="ProtNLM"/>
    </source>
</evidence>
<gene>
    <name evidence="2" type="ORF">PYS65_16205</name>
</gene>
<protein>
    <recommendedName>
        <fullName evidence="4">PE-PGRS family protein</fullName>
    </recommendedName>
</protein>
<dbReference type="EMBL" id="CP121682">
    <property type="protein sequence ID" value="WGD41578.1"/>
    <property type="molecule type" value="Genomic_DNA"/>
</dbReference>
<feature type="region of interest" description="Disordered" evidence="1">
    <location>
        <begin position="686"/>
        <end position="712"/>
    </location>
</feature>
<organism evidence="2 3">
    <name type="scientific">Streptomyces cathayae</name>
    <dbReference type="NCBI Taxonomy" id="3031124"/>
    <lineage>
        <taxon>Bacteria</taxon>
        <taxon>Bacillati</taxon>
        <taxon>Actinomycetota</taxon>
        <taxon>Actinomycetes</taxon>
        <taxon>Kitasatosporales</taxon>
        <taxon>Streptomycetaceae</taxon>
        <taxon>Streptomyces</taxon>
    </lineage>
</organism>
<reference evidence="2 3" key="1">
    <citation type="submission" date="2023-03" db="EMBL/GenBank/DDBJ databases">
        <authorList>
            <person name="Mo P."/>
        </authorList>
    </citation>
    <scope>NUCLEOTIDE SEQUENCE [LARGE SCALE GENOMIC DNA]</scope>
    <source>
        <strain evidence="2 3">HUAS 5</strain>
    </source>
</reference>
<dbReference type="Proteomes" id="UP001216440">
    <property type="component" value="Chromosome"/>
</dbReference>
<evidence type="ECO:0000313" key="3">
    <source>
        <dbReference type="Proteomes" id="UP001216440"/>
    </source>
</evidence>
<accession>A0ABY8K514</accession>
<proteinExistence type="predicted"/>
<sequence length="712" mass="78106">MVWHKALRASGAGGFMWMRFEAEAEEEFEAGCALLVDRLVRWAGEQGLPVDAFLAEVALEYRHRATVDGRLGWWEPRHVEELLLSWFPQQVTELPGEERGDAPGTLRTLLRYLHAAQLADPRGPVLEDSLAAVDAAAERYPAAMADRTRWGLAKYWMTTAAEQGADIRDGAALQRFADRAQRGEVAHDRQTLDAIMEQRLTGRALSGAARAEPQLPVTLPTDDELRRRAEASAIVSQVRGLAEWAGPGGRAVTGTGRLRMADARELVDVLGTGDSTEGVRSAADLPRLGLLVEWAKKARLVRVTKGRLYAVARARPVLADPLQLWLRAFDACFELRQALIGPRGGRHVESMLFDAYEDVLEDVLNTLYSLPYPMPWPRLRDSVRLAYRARFQLDEGSDLRHRMWFEHADRDLRTVLDVLDDLGAIERDQGMADPVFLGVDLPDAGPELPADMPPELAELLGVAGTAADPAAQERADARRAELTAGPVELIRLTGLGTRAVRQRLLAVGRDAPLVGELAQAPAAGLLGALAEDYDLDTARVELADWLSARGEREAALRQLTDAVGNMAFRTRAQAMLDVLQVALPDGEGERLLHRLRGDSRLAPPALNTLAQCELLSPEDMTDAEHLLVLAESLLQLVELAGGRDGAEEALRAQGPEVREAVAAALASAHPDRAGLDELRQLAARALRSPTARTVRSRKRGRPTGKNTRKRRR</sequence>
<dbReference type="RefSeq" id="WP_279334663.1">
    <property type="nucleotide sequence ID" value="NZ_CP121682.1"/>
</dbReference>
<evidence type="ECO:0000313" key="2">
    <source>
        <dbReference type="EMBL" id="WGD41578.1"/>
    </source>
</evidence>
<keyword evidence="3" id="KW-1185">Reference proteome</keyword>
<evidence type="ECO:0000256" key="1">
    <source>
        <dbReference type="SAM" id="MobiDB-lite"/>
    </source>
</evidence>
<name>A0ABY8K514_9ACTN</name>